<evidence type="ECO:0000256" key="3">
    <source>
        <dbReference type="ARBA" id="ARBA00022954"/>
    </source>
</evidence>
<dbReference type="InterPro" id="IPR002666">
    <property type="entry name" value="Folate_carrier"/>
</dbReference>
<gene>
    <name evidence="9" type="ORF">QE152_g7103</name>
</gene>
<organism evidence="9 10">
    <name type="scientific">Popillia japonica</name>
    <name type="common">Japanese beetle</name>
    <dbReference type="NCBI Taxonomy" id="7064"/>
    <lineage>
        <taxon>Eukaryota</taxon>
        <taxon>Metazoa</taxon>
        <taxon>Ecdysozoa</taxon>
        <taxon>Arthropoda</taxon>
        <taxon>Hexapoda</taxon>
        <taxon>Insecta</taxon>
        <taxon>Pterygota</taxon>
        <taxon>Neoptera</taxon>
        <taxon>Endopterygota</taxon>
        <taxon>Coleoptera</taxon>
        <taxon>Polyphaga</taxon>
        <taxon>Scarabaeiformia</taxon>
        <taxon>Scarabaeidae</taxon>
        <taxon>Rutelinae</taxon>
        <taxon>Popillia</taxon>
    </lineage>
</organism>
<dbReference type="SUPFAM" id="SSF103473">
    <property type="entry name" value="MFS general substrate transporter"/>
    <property type="match status" value="1"/>
</dbReference>
<name>A0AAW1MGE5_POPJA</name>
<dbReference type="GO" id="GO:0090482">
    <property type="term" value="F:vitamin transmembrane transporter activity"/>
    <property type="evidence" value="ECO:0007669"/>
    <property type="project" value="InterPro"/>
</dbReference>
<evidence type="ECO:0000256" key="5">
    <source>
        <dbReference type="ARBA" id="ARBA00023136"/>
    </source>
</evidence>
<keyword evidence="2 8" id="KW-0812">Transmembrane</keyword>
<feature type="transmembrane region" description="Helical" evidence="8">
    <location>
        <begin position="236"/>
        <end position="257"/>
    </location>
</feature>
<feature type="transmembrane region" description="Helical" evidence="8">
    <location>
        <begin position="325"/>
        <end position="350"/>
    </location>
</feature>
<sequence length="393" mass="44323">MQTWLKISLVLCFFGFLKEIRPSEPFIYEFLIGEWRNITSDEVTQYKPLIIVLGLSGIVVWSMLIWTKSLLELQILEIFYGTFMAAEVAYYTYIYAKVPTEFYQQVTSHTRAAILTGRALSAILGQFLVSFHVMDYMQLNYISLAALIAATIWAILLPNVPKSIYFHRMLEENQRLTAGKYKTAFSLMKKHFVDSFSNKYVLKWSIWWALSTAGFIQVQTYMQPLWTAIKPNADNIYNGAVEALLTLLGAGGALLAGCLKTDWKHKGELVLSLCSITGGALMLLSSQTEEVMVSYAGYVGFGAIYHFMITIASSEIAKYILEDSYGLVFGLNTLIALLVQTFLTLCFVSGDLGLALDPRDQFLTYGFYHIVIATLYIVIGLASWIQSRRSRPV</sequence>
<accession>A0AAW1MGE5</accession>
<comment type="subcellular location">
    <subcellularLocation>
        <location evidence="7">Membrane</location>
        <topology evidence="7">Multi-pass membrane protein</topology>
    </subcellularLocation>
</comment>
<protein>
    <submittedName>
        <fullName evidence="9">Reduced folate carrier</fullName>
    </submittedName>
</protein>
<evidence type="ECO:0000256" key="8">
    <source>
        <dbReference type="SAM" id="Phobius"/>
    </source>
</evidence>
<comment type="similarity">
    <text evidence="1 7">Belongs to the reduced folate carrier (RFC) transporter (TC 2.A.48) family.</text>
</comment>
<evidence type="ECO:0000256" key="1">
    <source>
        <dbReference type="ARBA" id="ARBA00005773"/>
    </source>
</evidence>
<dbReference type="PANTHER" id="PTHR10686:SF18">
    <property type="entry name" value="IP11787P-RELATED"/>
    <property type="match status" value="1"/>
</dbReference>
<feature type="transmembrane region" description="Helical" evidence="8">
    <location>
        <begin position="269"/>
        <end position="286"/>
    </location>
</feature>
<dbReference type="PANTHER" id="PTHR10686">
    <property type="entry name" value="FOLATE TRANSPORTER"/>
    <property type="match status" value="1"/>
</dbReference>
<feature type="transmembrane region" description="Helical" evidence="8">
    <location>
        <begin position="46"/>
        <end position="66"/>
    </location>
</feature>
<dbReference type="InterPro" id="IPR036259">
    <property type="entry name" value="MFS_trans_sf"/>
</dbReference>
<dbReference type="FunFam" id="1.20.1250.20:FF:000298">
    <property type="entry name" value="Thiamine transporter"/>
    <property type="match status" value="1"/>
</dbReference>
<keyword evidence="7" id="KW-0813">Transport</keyword>
<dbReference type="Pfam" id="PF01770">
    <property type="entry name" value="Folate_carrier"/>
    <property type="match status" value="1"/>
</dbReference>
<feature type="transmembrane region" description="Helical" evidence="8">
    <location>
        <begin position="141"/>
        <end position="160"/>
    </location>
</feature>
<evidence type="ECO:0000256" key="6">
    <source>
        <dbReference type="ARBA" id="ARBA00023180"/>
    </source>
</evidence>
<dbReference type="PIRSF" id="PIRSF028739">
    <property type="entry name" value="Folate_carrier"/>
    <property type="match status" value="1"/>
</dbReference>
<keyword evidence="6" id="KW-0325">Glycoprotein</keyword>
<dbReference type="Gene3D" id="1.20.1250.20">
    <property type="entry name" value="MFS general substrate transporter like domains"/>
    <property type="match status" value="1"/>
</dbReference>
<evidence type="ECO:0000256" key="7">
    <source>
        <dbReference type="PIRNR" id="PIRNR028739"/>
    </source>
</evidence>
<keyword evidence="5 7" id="KW-0472">Membrane</keyword>
<feature type="transmembrane region" description="Helical" evidence="8">
    <location>
        <begin position="292"/>
        <end position="313"/>
    </location>
</feature>
<feature type="transmembrane region" description="Helical" evidence="8">
    <location>
        <begin position="200"/>
        <end position="216"/>
    </location>
</feature>
<evidence type="ECO:0000313" key="9">
    <source>
        <dbReference type="EMBL" id="KAK9745320.1"/>
    </source>
</evidence>
<evidence type="ECO:0000256" key="2">
    <source>
        <dbReference type="ARBA" id="ARBA00022692"/>
    </source>
</evidence>
<keyword evidence="3" id="KW-0290">Folate-binding</keyword>
<feature type="transmembrane region" description="Helical" evidence="8">
    <location>
        <begin position="362"/>
        <end position="385"/>
    </location>
</feature>
<dbReference type="EMBL" id="JASPKY010000050">
    <property type="protein sequence ID" value="KAK9745320.1"/>
    <property type="molecule type" value="Genomic_DNA"/>
</dbReference>
<dbReference type="NCBIfam" id="TIGR00806">
    <property type="entry name" value="rfc"/>
    <property type="match status" value="1"/>
</dbReference>
<comment type="caution">
    <text evidence="9">The sequence shown here is derived from an EMBL/GenBank/DDBJ whole genome shotgun (WGS) entry which is preliminary data.</text>
</comment>
<dbReference type="GO" id="GO:0005542">
    <property type="term" value="F:folic acid binding"/>
    <property type="evidence" value="ECO:0007669"/>
    <property type="project" value="UniProtKB-KW"/>
</dbReference>
<reference evidence="9 10" key="1">
    <citation type="journal article" date="2024" name="BMC Genomics">
        <title>De novo assembly and annotation of Popillia japonica's genome with initial clues to its potential as an invasive pest.</title>
        <authorList>
            <person name="Cucini C."/>
            <person name="Boschi S."/>
            <person name="Funari R."/>
            <person name="Cardaioli E."/>
            <person name="Iannotti N."/>
            <person name="Marturano G."/>
            <person name="Paoli F."/>
            <person name="Bruttini M."/>
            <person name="Carapelli A."/>
            <person name="Frati F."/>
            <person name="Nardi F."/>
        </authorList>
    </citation>
    <scope>NUCLEOTIDE SEQUENCE [LARGE SCALE GENOMIC DNA]</scope>
    <source>
        <strain evidence="9">DMR45628</strain>
    </source>
</reference>
<feature type="transmembrane region" description="Helical" evidence="8">
    <location>
        <begin position="78"/>
        <end position="96"/>
    </location>
</feature>
<keyword evidence="10" id="KW-1185">Reference proteome</keyword>
<proteinExistence type="inferred from homology"/>
<dbReference type="GO" id="GO:0005886">
    <property type="term" value="C:plasma membrane"/>
    <property type="evidence" value="ECO:0007669"/>
    <property type="project" value="UniProtKB-UniRule"/>
</dbReference>
<evidence type="ECO:0000256" key="4">
    <source>
        <dbReference type="ARBA" id="ARBA00022989"/>
    </source>
</evidence>
<keyword evidence="4 8" id="KW-1133">Transmembrane helix</keyword>
<dbReference type="Proteomes" id="UP001458880">
    <property type="component" value="Unassembled WGS sequence"/>
</dbReference>
<dbReference type="AlphaFoldDB" id="A0AAW1MGE5"/>
<evidence type="ECO:0000313" key="10">
    <source>
        <dbReference type="Proteomes" id="UP001458880"/>
    </source>
</evidence>